<comment type="caution">
    <text evidence="1">The sequence shown here is derived from an EMBL/GenBank/DDBJ whole genome shotgun (WGS) entry which is preliminary data.</text>
</comment>
<dbReference type="EMBL" id="BOOC01000038">
    <property type="protein sequence ID" value="GIH43360.1"/>
    <property type="molecule type" value="Genomic_DNA"/>
</dbReference>
<gene>
    <name evidence="1" type="ORF">Mco01_63600</name>
</gene>
<protein>
    <submittedName>
        <fullName evidence="1">Uncharacterized protein</fullName>
    </submittedName>
</protein>
<name>A0ABQ4G8H7_9ACTN</name>
<evidence type="ECO:0000313" key="2">
    <source>
        <dbReference type="Proteomes" id="UP000603904"/>
    </source>
</evidence>
<dbReference type="Proteomes" id="UP000603904">
    <property type="component" value="Unassembled WGS sequence"/>
</dbReference>
<proteinExistence type="predicted"/>
<keyword evidence="2" id="KW-1185">Reference proteome</keyword>
<evidence type="ECO:0000313" key="1">
    <source>
        <dbReference type="EMBL" id="GIH43360.1"/>
    </source>
</evidence>
<reference evidence="1 2" key="1">
    <citation type="submission" date="2021-01" db="EMBL/GenBank/DDBJ databases">
        <title>Whole genome shotgun sequence of Microbispora corallina NBRC 16416.</title>
        <authorList>
            <person name="Komaki H."/>
            <person name="Tamura T."/>
        </authorList>
    </citation>
    <scope>NUCLEOTIDE SEQUENCE [LARGE SCALE GENOMIC DNA]</scope>
    <source>
        <strain evidence="1 2">NBRC 16416</strain>
    </source>
</reference>
<sequence length="63" mass="6725">MDPDQQALRGEVLHVSAQGDGGDPELLGQLAEPHRSPFPDLAEYEAVAVLDRHAGSFGRTQTA</sequence>
<organism evidence="1 2">
    <name type="scientific">Microbispora corallina</name>
    <dbReference type="NCBI Taxonomy" id="83302"/>
    <lineage>
        <taxon>Bacteria</taxon>
        <taxon>Bacillati</taxon>
        <taxon>Actinomycetota</taxon>
        <taxon>Actinomycetes</taxon>
        <taxon>Streptosporangiales</taxon>
        <taxon>Streptosporangiaceae</taxon>
        <taxon>Microbispora</taxon>
    </lineage>
</organism>
<accession>A0ABQ4G8H7</accession>